<gene>
    <name evidence="2" type="ORF">HOO65_050588</name>
</gene>
<dbReference type="GeneID" id="98119200"/>
<feature type="signal peptide" evidence="1">
    <location>
        <begin position="1"/>
        <end position="18"/>
    </location>
</feature>
<evidence type="ECO:0000313" key="3">
    <source>
        <dbReference type="Proteomes" id="UP001610728"/>
    </source>
</evidence>
<accession>A0ABR4MGR0</accession>
<keyword evidence="1" id="KW-0732">Signal</keyword>
<feature type="chain" id="PRO_5046577971" evidence="1">
    <location>
        <begin position="19"/>
        <end position="99"/>
    </location>
</feature>
<evidence type="ECO:0000313" key="2">
    <source>
        <dbReference type="EMBL" id="KAL2887467.1"/>
    </source>
</evidence>
<evidence type="ECO:0000256" key="1">
    <source>
        <dbReference type="SAM" id="SignalP"/>
    </source>
</evidence>
<organism evidence="2 3">
    <name type="scientific">Ceratocystis lukuohia</name>
    <dbReference type="NCBI Taxonomy" id="2019550"/>
    <lineage>
        <taxon>Eukaryota</taxon>
        <taxon>Fungi</taxon>
        <taxon>Dikarya</taxon>
        <taxon>Ascomycota</taxon>
        <taxon>Pezizomycotina</taxon>
        <taxon>Sordariomycetes</taxon>
        <taxon>Hypocreomycetidae</taxon>
        <taxon>Microascales</taxon>
        <taxon>Ceratocystidaceae</taxon>
        <taxon>Ceratocystis</taxon>
    </lineage>
</organism>
<protein>
    <submittedName>
        <fullName evidence="2">Uncharacterized protein</fullName>
    </submittedName>
</protein>
<name>A0ABR4MGR0_9PEZI</name>
<comment type="caution">
    <text evidence="2">The sequence shown here is derived from an EMBL/GenBank/DDBJ whole genome shotgun (WGS) entry which is preliminary data.</text>
</comment>
<dbReference type="Proteomes" id="UP001610728">
    <property type="component" value="Unassembled WGS sequence"/>
</dbReference>
<sequence>MQRWTVTLLLAFAASALAAPGNLQNVGDNKNLDGDAGVAKRMILGCQAPSWLTTQFAEVKNLSPFGTTTLSVEIAETRIQLAVTSSPNLLSYLSVKYFS</sequence>
<keyword evidence="3" id="KW-1185">Reference proteome</keyword>
<dbReference type="RefSeq" id="XP_070858647.1">
    <property type="nucleotide sequence ID" value="XM_071003566.1"/>
</dbReference>
<reference evidence="2 3" key="1">
    <citation type="submission" date="2020-05" db="EMBL/GenBank/DDBJ databases">
        <title>Ceratocystis lukuohia genome.</title>
        <authorList>
            <person name="Harrington T.C."/>
            <person name="Kim K."/>
            <person name="Mayers C.G."/>
        </authorList>
    </citation>
    <scope>NUCLEOTIDE SEQUENCE [LARGE SCALE GENOMIC DNA]</scope>
    <source>
        <strain evidence="2 3">C4212</strain>
    </source>
</reference>
<dbReference type="EMBL" id="JABSNW010000005">
    <property type="protein sequence ID" value="KAL2887467.1"/>
    <property type="molecule type" value="Genomic_DNA"/>
</dbReference>
<proteinExistence type="predicted"/>